<accession>A0A1E7LVH8</accession>
<comment type="caution">
    <text evidence="1">The sequence shown here is derived from an EMBL/GenBank/DDBJ whole genome shotgun (WGS) entry which is preliminary data.</text>
</comment>
<dbReference type="AlphaFoldDB" id="A0A1E7LVH8"/>
<sequence>MPTFAFKVPSETRLRVSAPDEAAAREMVDALRCPAEPYLCVSTPINQPTPTGPVVVAVCLFTDDEDMDVSEVRADTVPSDMGRELLSHDASAVDRQKFMDGLRERWEAQPTDRYEFLGLTGMDYNDWLEHRHGWPVDAAGNCRIHSELEEFPASSCVVCSTLIKLYEARASQ</sequence>
<dbReference type="RefSeq" id="WP_070201141.1">
    <property type="nucleotide sequence ID" value="NZ_LJGZ01000027.1"/>
</dbReference>
<evidence type="ECO:0000313" key="1">
    <source>
        <dbReference type="EMBL" id="OEV20171.1"/>
    </source>
</evidence>
<protein>
    <submittedName>
        <fullName evidence="1">Uncharacterized protein</fullName>
    </submittedName>
</protein>
<dbReference type="Proteomes" id="UP000175971">
    <property type="component" value="Unassembled WGS sequence"/>
</dbReference>
<dbReference type="OrthoDB" id="4330378at2"/>
<dbReference type="PATRIC" id="fig|518642.7.peg.5287"/>
<keyword evidence="2" id="KW-1185">Reference proteome</keyword>
<proteinExistence type="predicted"/>
<reference evidence="1 2" key="1">
    <citation type="journal article" date="2016" name="Front. Microbiol.">
        <title>Comparative Genomics Analysis of Streptomyces Species Reveals Their Adaptation to the Marine Environment and Their Diversity at the Genomic Level.</title>
        <authorList>
            <person name="Tian X."/>
            <person name="Zhang Z."/>
            <person name="Yang T."/>
            <person name="Chen M."/>
            <person name="Li J."/>
            <person name="Chen F."/>
            <person name="Yang J."/>
            <person name="Li W."/>
            <person name="Zhang B."/>
            <person name="Zhang Z."/>
            <person name="Wu J."/>
            <person name="Zhang C."/>
            <person name="Long L."/>
            <person name="Xiao J."/>
        </authorList>
    </citation>
    <scope>NUCLEOTIDE SEQUENCE [LARGE SCALE GENOMIC DNA]</scope>
    <source>
        <strain evidence="1 2">SCSIO M10372</strain>
    </source>
</reference>
<evidence type="ECO:0000313" key="2">
    <source>
        <dbReference type="Proteomes" id="UP000175971"/>
    </source>
</evidence>
<organism evidence="1 2">
    <name type="scientific">Streptomyces nanshensis</name>
    <dbReference type="NCBI Taxonomy" id="518642"/>
    <lineage>
        <taxon>Bacteria</taxon>
        <taxon>Bacillati</taxon>
        <taxon>Actinomycetota</taxon>
        <taxon>Actinomycetes</taxon>
        <taxon>Kitasatosporales</taxon>
        <taxon>Streptomycetaceae</taxon>
        <taxon>Streptomyces</taxon>
    </lineage>
</organism>
<gene>
    <name evidence="1" type="ORF">AN221_13205</name>
</gene>
<name>A0A1E7LVH8_9ACTN</name>
<dbReference type="EMBL" id="LJGZ01000027">
    <property type="protein sequence ID" value="OEV20171.1"/>
    <property type="molecule type" value="Genomic_DNA"/>
</dbReference>